<gene>
    <name evidence="2" type="ORF">BKG61_19950</name>
</gene>
<dbReference type="EMBL" id="MLHV01000020">
    <property type="protein sequence ID" value="OHT93646.1"/>
    <property type="molecule type" value="Genomic_DNA"/>
</dbReference>
<feature type="chain" id="PRO_5030033349" evidence="1">
    <location>
        <begin position="23"/>
        <end position="199"/>
    </location>
</feature>
<sequence>MVQRLAGLFGALVLAVTLSACADDASVDVAAPVTQSAAPDPATAELTIEIVDKMNSTLQEMTGSALGQIEVSSISISTSGNMAVDALDPAKPTEFNQYVSYWDGRTDVRPYDYGGSEKLPALRETLFAANTVAPQTLVDAWTDSFERVEGERAELNASAGPTVTRADETGPVEIYVVNGTERDRQTVYYDATGNFLRVS</sequence>
<evidence type="ECO:0000313" key="3">
    <source>
        <dbReference type="Proteomes" id="UP000179636"/>
    </source>
</evidence>
<dbReference type="Proteomes" id="UP000179636">
    <property type="component" value="Unassembled WGS sequence"/>
</dbReference>
<accession>A0A1Q9W352</accession>
<keyword evidence="3" id="KW-1185">Reference proteome</keyword>
<evidence type="ECO:0000313" key="2">
    <source>
        <dbReference type="EMBL" id="OHT93646.1"/>
    </source>
</evidence>
<dbReference type="AlphaFoldDB" id="A0A1S1JYV1"/>
<evidence type="ECO:0000256" key="1">
    <source>
        <dbReference type="SAM" id="SignalP"/>
    </source>
</evidence>
<organism evidence="2 3">
    <name type="scientific">Mycobacterium syngnathidarum</name>
    <dbReference type="NCBI Taxonomy" id="1908205"/>
    <lineage>
        <taxon>Bacteria</taxon>
        <taxon>Bacillati</taxon>
        <taxon>Actinomycetota</taxon>
        <taxon>Actinomycetes</taxon>
        <taxon>Mycobacteriales</taxon>
        <taxon>Mycobacteriaceae</taxon>
        <taxon>Mycobacterium</taxon>
    </lineage>
</organism>
<proteinExistence type="predicted"/>
<dbReference type="PROSITE" id="PS51257">
    <property type="entry name" value="PROKAR_LIPOPROTEIN"/>
    <property type="match status" value="1"/>
</dbReference>
<keyword evidence="1" id="KW-0732">Signal</keyword>
<protein>
    <submittedName>
        <fullName evidence="2">Uncharacterized protein</fullName>
    </submittedName>
</protein>
<reference evidence="2 3" key="1">
    <citation type="submission" date="2016-10" db="EMBL/GenBank/DDBJ databases">
        <title>Evaluation of Human, Animal and Environmental Mycobacterium chelonae Isolates by Core Genome Phylogenomic Analysis, Targeted Gene Comparison, and Anti-microbial Susceptibility Patterns: A Tale of Mistaken Identities.</title>
        <authorList>
            <person name="Fogelson S.B."/>
            <person name="Camus A.C."/>
            <person name="Lorenz W."/>
            <person name="Vasireddy R."/>
            <person name="Vasireddy S."/>
            <person name="Smith T."/>
            <person name="Brown-Elliott B.A."/>
            <person name="Wallace R.J.Jr."/>
            <person name="Hasan N.A."/>
            <person name="Reischl U."/>
            <person name="Sanchez S."/>
        </authorList>
    </citation>
    <scope>NUCLEOTIDE SEQUENCE [LARGE SCALE GENOMIC DNA]</scope>
    <source>
        <strain evidence="2 3">24999</strain>
    </source>
</reference>
<feature type="signal peptide" evidence="1">
    <location>
        <begin position="1"/>
        <end position="22"/>
    </location>
</feature>
<accession>A0A1S1JYV1</accession>
<name>A0A1S1JYV1_9MYCO</name>
<comment type="caution">
    <text evidence="2">The sequence shown here is derived from an EMBL/GenBank/DDBJ whole genome shotgun (WGS) entry which is preliminary data.</text>
</comment>